<reference evidence="3" key="1">
    <citation type="submission" date="2009-01" db="EMBL/GenBank/DDBJ databases">
        <authorList>
            <person name="Qin X."/>
            <person name="Bachman B."/>
            <person name="Battles P."/>
            <person name="Bell A."/>
            <person name="Bess C."/>
            <person name="Bickham C."/>
            <person name="Chaboub L."/>
            <person name="Chen D."/>
            <person name="Coyle M."/>
            <person name="Deiros D.R."/>
            <person name="Dinh H."/>
            <person name="Forbes L."/>
            <person name="Fowler G."/>
            <person name="Francisco L."/>
            <person name="Fu Q."/>
            <person name="Gubbala S."/>
            <person name="Hale W."/>
            <person name="Han Y."/>
            <person name="Hemphill L."/>
            <person name="Highlander S.K."/>
            <person name="Hirani K."/>
            <person name="Hogues M."/>
            <person name="Jackson L."/>
            <person name="Jakkamsetti A."/>
            <person name="Javaid M."/>
            <person name="Jiang H."/>
            <person name="Korchina V."/>
            <person name="Kovar C."/>
            <person name="Lara F."/>
            <person name="Lee S."/>
            <person name="Mata R."/>
            <person name="Mathew T."/>
            <person name="Moen C."/>
            <person name="Morales K."/>
            <person name="Munidasa M."/>
            <person name="Nazareth L."/>
            <person name="Ngo R."/>
            <person name="Nguyen L."/>
            <person name="Okwuonu G."/>
            <person name="Ongeri F."/>
            <person name="Patil S."/>
            <person name="Petrosino J."/>
            <person name="Pham C."/>
            <person name="Pham P."/>
            <person name="Pu L.-L."/>
            <person name="Puazo M."/>
            <person name="Raj R."/>
            <person name="Reid J."/>
            <person name="Rouhana J."/>
            <person name="Saada N."/>
            <person name="Shang Y."/>
            <person name="Simmons D."/>
            <person name="Thornton R."/>
            <person name="Warren J."/>
            <person name="Weissenberger G."/>
            <person name="Zhang J."/>
            <person name="Zhang L."/>
            <person name="Zhou C."/>
            <person name="Zhu D."/>
            <person name="Muzny D."/>
            <person name="Worley K."/>
            <person name="Gibbs R."/>
        </authorList>
    </citation>
    <scope>NUCLEOTIDE SEQUENCE [LARGE SCALE GENOMIC DNA]</scope>
    <source>
        <strain evidence="3">DSM 44291</strain>
    </source>
</reference>
<dbReference type="GO" id="GO:0006302">
    <property type="term" value="P:double-strand break repair"/>
    <property type="evidence" value="ECO:0007669"/>
    <property type="project" value="InterPro"/>
</dbReference>
<dbReference type="EMBL" id="ACHJ01000069">
    <property type="protein sequence ID" value="EEI17493.1"/>
    <property type="molecule type" value="Genomic_DNA"/>
</dbReference>
<dbReference type="InterPro" id="IPR038729">
    <property type="entry name" value="Rad50/SbcC_AAA"/>
</dbReference>
<proteinExistence type="predicted"/>
<dbReference type="Proteomes" id="UP000006196">
    <property type="component" value="Unassembled WGS sequence"/>
</dbReference>
<dbReference type="Gene3D" id="3.40.50.300">
    <property type="entry name" value="P-loop containing nucleotide triphosphate hydrolases"/>
    <property type="match status" value="2"/>
</dbReference>
<comment type="caution">
    <text evidence="3">The sequence shown here is derived from an EMBL/GenBank/DDBJ whole genome shotgun (WGS) entry which is preliminary data.</text>
</comment>
<dbReference type="eggNOG" id="COG0419">
    <property type="taxonomic scope" value="Bacteria"/>
</dbReference>
<protein>
    <submittedName>
        <fullName evidence="3">RecF/RecN/SMC N-terminal domain protein</fullName>
    </submittedName>
</protein>
<dbReference type="STRING" id="525263.HMPREF0298_0705"/>
<dbReference type="PANTHER" id="PTHR41259:SF1">
    <property type="entry name" value="DOUBLE-STRAND BREAK REPAIR RAD50 ATPASE, PUTATIVE-RELATED"/>
    <property type="match status" value="1"/>
</dbReference>
<evidence type="ECO:0000256" key="1">
    <source>
        <dbReference type="SAM" id="Coils"/>
    </source>
</evidence>
<dbReference type="HOGENOM" id="CLU_015046_1_0_11"/>
<keyword evidence="4" id="KW-1185">Reference proteome</keyword>
<gene>
    <name evidence="3" type="ORF">HMPREF0298_0705</name>
</gene>
<dbReference type="OrthoDB" id="3177877at2"/>
<keyword evidence="1" id="KW-0175">Coiled coil</keyword>
<feature type="coiled-coil region" evidence="1">
    <location>
        <begin position="260"/>
        <end position="325"/>
    </location>
</feature>
<dbReference type="Pfam" id="PF13476">
    <property type="entry name" value="AAA_23"/>
    <property type="match status" value="1"/>
</dbReference>
<evidence type="ECO:0000259" key="2">
    <source>
        <dbReference type="Pfam" id="PF13476"/>
    </source>
</evidence>
<feature type="coiled-coil region" evidence="1">
    <location>
        <begin position="562"/>
        <end position="730"/>
    </location>
</feature>
<dbReference type="AlphaFoldDB" id="C0XQI5"/>
<organism evidence="3 4">
    <name type="scientific">Corynebacterium lipophiloflavum (strain ATCC 700352 / DSM 44291 / CCUG 37336 / JCM 10383 / DMMZ 1944)</name>
    <dbReference type="NCBI Taxonomy" id="525263"/>
    <lineage>
        <taxon>Bacteria</taxon>
        <taxon>Bacillati</taxon>
        <taxon>Actinomycetota</taxon>
        <taxon>Actinomycetes</taxon>
        <taxon>Mycobacteriales</taxon>
        <taxon>Corynebacteriaceae</taxon>
        <taxon>Corynebacterium</taxon>
    </lineage>
</organism>
<evidence type="ECO:0000313" key="4">
    <source>
        <dbReference type="Proteomes" id="UP000006196"/>
    </source>
</evidence>
<dbReference type="SUPFAM" id="SSF52540">
    <property type="entry name" value="P-loop containing nucleoside triphosphate hydrolases"/>
    <property type="match status" value="1"/>
</dbReference>
<evidence type="ECO:0000313" key="3">
    <source>
        <dbReference type="EMBL" id="EEI17493.1"/>
    </source>
</evidence>
<feature type="domain" description="Rad50/SbcC-type AAA" evidence="2">
    <location>
        <begin position="5"/>
        <end position="309"/>
    </location>
</feature>
<accession>C0XQI5</accession>
<dbReference type="GO" id="GO:0016887">
    <property type="term" value="F:ATP hydrolysis activity"/>
    <property type="evidence" value="ECO:0007669"/>
    <property type="project" value="InterPro"/>
</dbReference>
<dbReference type="PANTHER" id="PTHR41259">
    <property type="entry name" value="DOUBLE-STRAND BREAK REPAIR RAD50 ATPASE, PUTATIVE-RELATED"/>
    <property type="match status" value="1"/>
</dbReference>
<dbReference type="InterPro" id="IPR027417">
    <property type="entry name" value="P-loop_NTPase"/>
</dbReference>
<dbReference type="RefSeq" id="WP_006840667.1">
    <property type="nucleotide sequence ID" value="NZ_GG667194.1"/>
</dbReference>
<name>C0XQI5_CORLD</name>
<sequence>MKFHSISLRNVRAVEHLELNDIPDTGVILLHGDNEAGKSTVLDAIDVVLNFKHSTSDSRVKVLAPAGKDVGPDISLRATVGPYTFSVRKVFLRKKRSELTITAPKREQYTGREADDKLEAILDEHLDKTLAATLFLRQGELDPGIAAAGIPTITRALDTGEAGSGEVATGTEDTALMQRIEAEYLRYFTAKGRKNAAYADLEKRVETTRADVAELDAEVDRLSGFVDEVARREADIESISAELPTAIAQEATRAEEAAAAKELADKAAAAQQAKERAEIDLERAAEDIAARVSARERVGELAAEVEELEAKLVTAREAARGEQARVVELTTARDSAQERLAKARVGVKKAETARQRVRARIRAAELGEVIDRLDVVEKELAQLRAAQPEKPVTDADVRAAEKAREELGLQRRLRDAVAAKLEITAPAGTGISVDGKAVDFDGAATIGVHHGTRVGIGDAEVTYRGALATEQAAEELENAQRAFSELLDAHGCDDIDNLRSLRDTHAELAGDLTMAQRRREDILGARDAEELRAEHARLAALVESDGAAGEDSKDSEAGALSEDAAEKALREAQGELDTASDALELAEGALRPWAERKEATALAVLEERAEVKRAEQEAAAAGLSAAEEKVPTQQLQVARERAATALEDANQRVDALAAELKRADPQLAADLLEGAQVRVRNLRTRLGEAERKVAELSGRIEQAAGVAEQADRAAAALETAESELDTTSRRAHAARLLRETMLRHRDEARARYAAPFAEALNRYASRVFGPDVEFTLGESLEIQARTLHGATVELNQLSGGAKEQLALLVRFAIAELAGTGQAGNSPVPVIVDDVLGATDPTRLELMNSLFNQVGRESQVFVLTCFPQRLDRVAVAKVASISELKHAEQ</sequence>